<comment type="similarity">
    <text evidence="2">Belongs to the DoxX family.</text>
</comment>
<dbReference type="Proteomes" id="UP000235925">
    <property type="component" value="Unassembled WGS sequence"/>
</dbReference>
<keyword evidence="4 7" id="KW-0812">Transmembrane</keyword>
<evidence type="ECO:0000256" key="1">
    <source>
        <dbReference type="ARBA" id="ARBA00004651"/>
    </source>
</evidence>
<dbReference type="PANTHER" id="PTHR33452">
    <property type="entry name" value="OXIDOREDUCTASE CATD-RELATED"/>
    <property type="match status" value="1"/>
</dbReference>
<feature type="transmembrane region" description="Helical" evidence="7">
    <location>
        <begin position="59"/>
        <end position="85"/>
    </location>
</feature>
<dbReference type="OrthoDB" id="280866at2"/>
<feature type="transmembrane region" description="Helical" evidence="7">
    <location>
        <begin position="105"/>
        <end position="124"/>
    </location>
</feature>
<dbReference type="GO" id="GO:0005886">
    <property type="term" value="C:plasma membrane"/>
    <property type="evidence" value="ECO:0007669"/>
    <property type="project" value="UniProtKB-SubCell"/>
</dbReference>
<evidence type="ECO:0000313" key="8">
    <source>
        <dbReference type="EMBL" id="PNF78616.1"/>
    </source>
</evidence>
<evidence type="ECO:0000256" key="3">
    <source>
        <dbReference type="ARBA" id="ARBA00022475"/>
    </source>
</evidence>
<dbReference type="RefSeq" id="WP_102826974.1">
    <property type="nucleotide sequence ID" value="NZ_CP139348.1"/>
</dbReference>
<dbReference type="InterPro" id="IPR051907">
    <property type="entry name" value="DoxX-like_oxidoreductase"/>
</dbReference>
<evidence type="ECO:0000256" key="2">
    <source>
        <dbReference type="ARBA" id="ARBA00006679"/>
    </source>
</evidence>
<feature type="transmembrane region" description="Helical" evidence="7">
    <location>
        <begin position="9"/>
        <end position="27"/>
    </location>
</feature>
<comment type="caution">
    <text evidence="8">The sequence shown here is derived from an EMBL/GenBank/DDBJ whole genome shotgun (WGS) entry which is preliminary data.</text>
</comment>
<evidence type="ECO:0000313" key="9">
    <source>
        <dbReference type="Proteomes" id="UP000235925"/>
    </source>
</evidence>
<proteinExistence type="inferred from homology"/>
<dbReference type="InterPro" id="IPR032808">
    <property type="entry name" value="DoxX"/>
</dbReference>
<reference evidence="8 9" key="1">
    <citation type="submission" date="2018-01" db="EMBL/GenBank/DDBJ databases">
        <title>Denitrification phenotypes of diverse strains of Pseudomonas stutzeri.</title>
        <authorList>
            <person name="Milligan D.A."/>
            <person name="Bergaust L."/>
            <person name="Bakken L.R."/>
            <person name="Frostegard A."/>
        </authorList>
    </citation>
    <scope>NUCLEOTIDE SEQUENCE [LARGE SCALE GENOMIC DNA]</scope>
    <source>
        <strain evidence="8 9">KC</strain>
    </source>
</reference>
<evidence type="ECO:0000256" key="4">
    <source>
        <dbReference type="ARBA" id="ARBA00022692"/>
    </source>
</evidence>
<keyword evidence="3" id="KW-1003">Cell membrane</keyword>
<dbReference type="EMBL" id="POUN01000009">
    <property type="protein sequence ID" value="PNF78616.1"/>
    <property type="molecule type" value="Genomic_DNA"/>
</dbReference>
<gene>
    <name evidence="8" type="ORF">CXK92_21115</name>
</gene>
<protein>
    <submittedName>
        <fullName evidence="8">GntR family transcriptional regulator</fullName>
    </submittedName>
</protein>
<keyword evidence="5 7" id="KW-1133">Transmembrane helix</keyword>
<dbReference type="PANTHER" id="PTHR33452:SF1">
    <property type="entry name" value="INNER MEMBRANE PROTEIN YPHA-RELATED"/>
    <property type="match status" value="1"/>
</dbReference>
<dbReference type="Pfam" id="PF07681">
    <property type="entry name" value="DoxX"/>
    <property type="match status" value="1"/>
</dbReference>
<sequence>MTDDAGKLVLRLAVGVLMLLHGIHKLLHGVDGIAGMLGGMGLPAFLAYGVFLGEVVGPLLVILGVYTRLGALLMLGNMVVALALAHRDELWSLGSMGGWAIELQGLFLFGALAIMLLGAGRYSVGGLNGRYN</sequence>
<dbReference type="AlphaFoldDB" id="A0A2N8RW71"/>
<evidence type="ECO:0000256" key="5">
    <source>
        <dbReference type="ARBA" id="ARBA00022989"/>
    </source>
</evidence>
<organism evidence="8 9">
    <name type="scientific">Stutzerimonas stutzeri</name>
    <name type="common">Pseudomonas stutzeri</name>
    <dbReference type="NCBI Taxonomy" id="316"/>
    <lineage>
        <taxon>Bacteria</taxon>
        <taxon>Pseudomonadati</taxon>
        <taxon>Pseudomonadota</taxon>
        <taxon>Gammaproteobacteria</taxon>
        <taxon>Pseudomonadales</taxon>
        <taxon>Pseudomonadaceae</taxon>
        <taxon>Stutzerimonas</taxon>
    </lineage>
</organism>
<comment type="subcellular location">
    <subcellularLocation>
        <location evidence="1">Cell membrane</location>
        <topology evidence="1">Multi-pass membrane protein</topology>
    </subcellularLocation>
</comment>
<accession>A0A2N8RW71</accession>
<evidence type="ECO:0000256" key="6">
    <source>
        <dbReference type="ARBA" id="ARBA00023136"/>
    </source>
</evidence>
<keyword evidence="6 7" id="KW-0472">Membrane</keyword>
<name>A0A2N8RW71_STUST</name>
<evidence type="ECO:0000256" key="7">
    <source>
        <dbReference type="SAM" id="Phobius"/>
    </source>
</evidence>